<comment type="caution">
    <text evidence="9">The sequence shown here is derived from an EMBL/GenBank/DDBJ whole genome shotgun (WGS) entry which is preliminary data.</text>
</comment>
<dbReference type="Pfam" id="PF01077">
    <property type="entry name" value="NIR_SIR"/>
    <property type="match status" value="1"/>
</dbReference>
<dbReference type="InterPro" id="IPR045854">
    <property type="entry name" value="NO2/SO3_Rdtase_4Fe4S_sf"/>
</dbReference>
<dbReference type="Pfam" id="PF00037">
    <property type="entry name" value="Fer4"/>
    <property type="match status" value="1"/>
</dbReference>
<keyword evidence="3" id="KW-0349">Heme</keyword>
<dbReference type="GeneID" id="3855852"/>
<dbReference type="SUPFAM" id="SSF56014">
    <property type="entry name" value="Nitrite and sulphite reductase 4Fe-4S domain-like"/>
    <property type="match status" value="1"/>
</dbReference>
<reference evidence="9 10" key="1">
    <citation type="submission" date="2017-05" db="EMBL/GenBank/DDBJ databases">
        <title>Host range expansion of the Methanosphaera genus to humans and monogastric animals involves recent and extensive reduction in genome content.</title>
        <authorList>
            <person name="Hoedt E.C."/>
            <person name="Volmer J.G."/>
            <person name="Parks D.H."/>
            <person name="Rosewarne C.P."/>
            <person name="Denman S.E."/>
            <person name="Mcsweeney C.S."/>
            <person name="O Cuiv P."/>
            <person name="Hugenholtz P."/>
            <person name="Tyson G.W."/>
            <person name="Morrison M."/>
        </authorList>
    </citation>
    <scope>NUCLEOTIDE SEQUENCE [LARGE SCALE GENOMIC DNA]</scope>
    <source>
        <strain evidence="9 10">PA5</strain>
    </source>
</reference>
<dbReference type="AlphaFoldDB" id="A0A328Q6K8"/>
<feature type="domain" description="4Fe-4S ferredoxin-type" evidence="8">
    <location>
        <begin position="188"/>
        <end position="216"/>
    </location>
</feature>
<dbReference type="GO" id="GO:0050311">
    <property type="term" value="F:sulfite reductase (ferredoxin) activity"/>
    <property type="evidence" value="ECO:0007669"/>
    <property type="project" value="TreeGrafter"/>
</dbReference>
<dbReference type="GO" id="GO:0009337">
    <property type="term" value="C:sulfite reductase complex (NADPH)"/>
    <property type="evidence" value="ECO:0007669"/>
    <property type="project" value="TreeGrafter"/>
</dbReference>
<dbReference type="RefSeq" id="WP_011406301.1">
    <property type="nucleotide sequence ID" value="NZ_CATZNA010000038.1"/>
</dbReference>
<evidence type="ECO:0000259" key="8">
    <source>
        <dbReference type="PROSITE" id="PS51379"/>
    </source>
</evidence>
<dbReference type="OMA" id="VVKSMMD"/>
<dbReference type="PANTHER" id="PTHR11493:SF54">
    <property type="entry name" value="ANAEROBIC SULFITE REDUCTASE SUBUNIT C"/>
    <property type="match status" value="1"/>
</dbReference>
<accession>A0A328Q6K8</accession>
<keyword evidence="4" id="KW-0479">Metal-binding</keyword>
<keyword evidence="2" id="KW-0004">4Fe-4S</keyword>
<evidence type="ECO:0000256" key="4">
    <source>
        <dbReference type="ARBA" id="ARBA00022723"/>
    </source>
</evidence>
<organism evidence="9 10">
    <name type="scientific">Methanosphaera stadtmanae</name>
    <dbReference type="NCBI Taxonomy" id="2317"/>
    <lineage>
        <taxon>Archaea</taxon>
        <taxon>Methanobacteriati</taxon>
        <taxon>Methanobacteriota</taxon>
        <taxon>Methanomada group</taxon>
        <taxon>Methanobacteria</taxon>
        <taxon>Methanobacteriales</taxon>
        <taxon>Methanobacteriaceae</taxon>
        <taxon>Methanosphaera</taxon>
    </lineage>
</organism>
<dbReference type="PROSITE" id="PS51379">
    <property type="entry name" value="4FE4S_FER_2"/>
    <property type="match status" value="2"/>
</dbReference>
<comment type="similarity">
    <text evidence="1">Belongs to the nitrite and sulfite reductase 4Fe-4S domain family.</text>
</comment>
<dbReference type="InterPro" id="IPR017896">
    <property type="entry name" value="4Fe4S_Fe-S-bd"/>
</dbReference>
<proteinExistence type="inferred from homology"/>
<protein>
    <submittedName>
        <fullName evidence="9">(4Fe-4S)-binding protein</fullName>
    </submittedName>
</protein>
<keyword evidence="6" id="KW-0408">Iron</keyword>
<dbReference type="GO" id="GO:0000103">
    <property type="term" value="P:sulfate assimilation"/>
    <property type="evidence" value="ECO:0007669"/>
    <property type="project" value="TreeGrafter"/>
</dbReference>
<evidence type="ECO:0000256" key="2">
    <source>
        <dbReference type="ARBA" id="ARBA00022485"/>
    </source>
</evidence>
<dbReference type="InterPro" id="IPR006066">
    <property type="entry name" value="NO2/SO3_Rdtase_FeS/sirohaem_BS"/>
</dbReference>
<evidence type="ECO:0000256" key="5">
    <source>
        <dbReference type="ARBA" id="ARBA00023002"/>
    </source>
</evidence>
<evidence type="ECO:0000256" key="6">
    <source>
        <dbReference type="ARBA" id="ARBA00023004"/>
    </source>
</evidence>
<dbReference type="GO" id="GO:0016002">
    <property type="term" value="F:sulfite reductase activity"/>
    <property type="evidence" value="ECO:0007669"/>
    <property type="project" value="TreeGrafter"/>
</dbReference>
<gene>
    <name evidence="9" type="ORF">CA615_03415</name>
</gene>
<dbReference type="GO" id="GO:0046872">
    <property type="term" value="F:metal ion binding"/>
    <property type="evidence" value="ECO:0007669"/>
    <property type="project" value="UniProtKB-KW"/>
</dbReference>
<feature type="domain" description="4Fe-4S ferredoxin-type" evidence="8">
    <location>
        <begin position="158"/>
        <end position="187"/>
    </location>
</feature>
<dbReference type="InterPro" id="IPR006067">
    <property type="entry name" value="NO2/SO3_Rdtase_4Fe4S_dom"/>
</dbReference>
<evidence type="ECO:0000256" key="1">
    <source>
        <dbReference type="ARBA" id="ARBA00010429"/>
    </source>
</evidence>
<dbReference type="Gene3D" id="3.30.413.10">
    <property type="entry name" value="Sulfite Reductase Hemoprotein, domain 1"/>
    <property type="match status" value="1"/>
</dbReference>
<dbReference type="Pfam" id="PF03460">
    <property type="entry name" value="NIR_SIR_ferr"/>
    <property type="match status" value="1"/>
</dbReference>
<evidence type="ECO:0000256" key="7">
    <source>
        <dbReference type="ARBA" id="ARBA00023014"/>
    </source>
</evidence>
<dbReference type="PANTHER" id="PTHR11493">
    <property type="entry name" value="SULFITE REDUCTASE [NADPH] SUBUNIT BETA-RELATED"/>
    <property type="match status" value="1"/>
</dbReference>
<dbReference type="GO" id="GO:0051539">
    <property type="term" value="F:4 iron, 4 sulfur cluster binding"/>
    <property type="evidence" value="ECO:0007669"/>
    <property type="project" value="UniProtKB-KW"/>
</dbReference>
<name>A0A328Q6K8_9EURY</name>
<evidence type="ECO:0000313" key="9">
    <source>
        <dbReference type="EMBL" id="RAP03236.1"/>
    </source>
</evidence>
<dbReference type="PROSITE" id="PS00365">
    <property type="entry name" value="NIR_SIR"/>
    <property type="match status" value="1"/>
</dbReference>
<dbReference type="InterPro" id="IPR005117">
    <property type="entry name" value="NiRdtase/SiRdtase_haem-b_fer"/>
</dbReference>
<sequence length="289" mass="32088">MVVNSKRQNELKPLGVLLQNDREHFSVRLLSRAGNFTAEDIINIAHLSKKYGQGYVGETTRLQIEIPWIKDEDVEEFLKEAETLGLKHGGTGPKVRPLVSCKGTICIHGNIDTQSITRKLEDKYFGMKTPHKCKIGVNGCVNNCAKATMSDIGITGITEPQINRNKCVGCGLCVDVCKPKALEIINKKVVQNKTLCVSCGDCVRTCKFEAITTKEKGAEIFIGGMLGRNIKNGISLGIFKEEEILSVVDSIIKYYMEFGKDNERISYVMDRIGENKVINTILKDITKNS</sequence>
<dbReference type="EMBL" id="NGJK01000032">
    <property type="protein sequence ID" value="RAP03236.1"/>
    <property type="molecule type" value="Genomic_DNA"/>
</dbReference>
<dbReference type="Proteomes" id="UP000248557">
    <property type="component" value="Unassembled WGS sequence"/>
</dbReference>
<dbReference type="SUPFAM" id="SSF54862">
    <property type="entry name" value="4Fe-4S ferredoxins"/>
    <property type="match status" value="1"/>
</dbReference>
<keyword evidence="5" id="KW-0560">Oxidoreductase</keyword>
<dbReference type="SUPFAM" id="SSF55124">
    <property type="entry name" value="Nitrite/Sulfite reductase N-terminal domain-like"/>
    <property type="match status" value="1"/>
</dbReference>
<keyword evidence="7" id="KW-0411">Iron-sulfur</keyword>
<dbReference type="GO" id="GO:0020037">
    <property type="term" value="F:heme binding"/>
    <property type="evidence" value="ECO:0007669"/>
    <property type="project" value="InterPro"/>
</dbReference>
<evidence type="ECO:0000313" key="10">
    <source>
        <dbReference type="Proteomes" id="UP000248557"/>
    </source>
</evidence>
<dbReference type="Gene3D" id="3.30.70.20">
    <property type="match status" value="1"/>
</dbReference>
<evidence type="ECO:0000256" key="3">
    <source>
        <dbReference type="ARBA" id="ARBA00022617"/>
    </source>
</evidence>
<dbReference type="InterPro" id="IPR045169">
    <property type="entry name" value="NO2/SO3_Rdtase_4Fe4S_prot"/>
</dbReference>
<dbReference type="InterPro" id="IPR036136">
    <property type="entry name" value="Nit/Sulf_reduc_fer-like_dom_sf"/>
</dbReference>